<organism evidence="1">
    <name type="scientific">viral metagenome</name>
    <dbReference type="NCBI Taxonomy" id="1070528"/>
    <lineage>
        <taxon>unclassified sequences</taxon>
        <taxon>metagenomes</taxon>
        <taxon>organismal metagenomes</taxon>
    </lineage>
</organism>
<accession>A0A6M3L6D1</accession>
<protein>
    <submittedName>
        <fullName evidence="1">Uncharacterized protein</fullName>
    </submittedName>
</protein>
<sequence>MPDYGLIVKNNNEEIQIDSTYRNLSLDQSDTSTISAATKIAITASLLVPLCLVRPNTDRFIAVRSYSKTGSNFDGINILTEYDQSTSIGWQVYRENRTASGENYGLLVYNSSGELCFDSGKNYFKIFSVHTITLTGGPYGALGDYEDISHAGISNPYYILSPSSYWVVAVQGAPGRLYVSSIGIKKLTSTSVRVGWFSWINVATPYPGPGDPIVEGLNPTMKLIVCAP</sequence>
<reference evidence="1" key="1">
    <citation type="submission" date="2020-03" db="EMBL/GenBank/DDBJ databases">
        <title>The deep terrestrial virosphere.</title>
        <authorList>
            <person name="Holmfeldt K."/>
            <person name="Nilsson E."/>
            <person name="Simone D."/>
            <person name="Lopez-Fernandez M."/>
            <person name="Wu X."/>
            <person name="de Brujin I."/>
            <person name="Lundin D."/>
            <person name="Andersson A."/>
            <person name="Bertilsson S."/>
            <person name="Dopson M."/>
        </authorList>
    </citation>
    <scope>NUCLEOTIDE SEQUENCE</scope>
    <source>
        <strain evidence="1">MM415B02369</strain>
    </source>
</reference>
<evidence type="ECO:0000313" key="1">
    <source>
        <dbReference type="EMBL" id="QJA90487.1"/>
    </source>
</evidence>
<proteinExistence type="predicted"/>
<name>A0A6M3L6D1_9ZZZZ</name>
<dbReference type="AlphaFoldDB" id="A0A6M3L6D1"/>
<gene>
    <name evidence="1" type="ORF">MM415B02369_0003</name>
</gene>
<dbReference type="EMBL" id="MT142916">
    <property type="protein sequence ID" value="QJA90487.1"/>
    <property type="molecule type" value="Genomic_DNA"/>
</dbReference>